<dbReference type="EMBL" id="CM044707">
    <property type="protein sequence ID" value="KAI5652586.1"/>
    <property type="molecule type" value="Genomic_DNA"/>
</dbReference>
<name>A0ACB9ZVQ4_CATRO</name>
<dbReference type="Proteomes" id="UP001060085">
    <property type="component" value="Linkage Group LG07"/>
</dbReference>
<proteinExistence type="predicted"/>
<organism evidence="1 2">
    <name type="scientific">Catharanthus roseus</name>
    <name type="common">Madagascar periwinkle</name>
    <name type="synonym">Vinca rosea</name>
    <dbReference type="NCBI Taxonomy" id="4058"/>
    <lineage>
        <taxon>Eukaryota</taxon>
        <taxon>Viridiplantae</taxon>
        <taxon>Streptophyta</taxon>
        <taxon>Embryophyta</taxon>
        <taxon>Tracheophyta</taxon>
        <taxon>Spermatophyta</taxon>
        <taxon>Magnoliopsida</taxon>
        <taxon>eudicotyledons</taxon>
        <taxon>Gunneridae</taxon>
        <taxon>Pentapetalae</taxon>
        <taxon>asterids</taxon>
        <taxon>lamiids</taxon>
        <taxon>Gentianales</taxon>
        <taxon>Apocynaceae</taxon>
        <taxon>Rauvolfioideae</taxon>
        <taxon>Vinceae</taxon>
        <taxon>Catharanthinae</taxon>
        <taxon>Catharanthus</taxon>
    </lineage>
</organism>
<evidence type="ECO:0000313" key="2">
    <source>
        <dbReference type="Proteomes" id="UP001060085"/>
    </source>
</evidence>
<evidence type="ECO:0000313" key="1">
    <source>
        <dbReference type="EMBL" id="KAI5652586.1"/>
    </source>
</evidence>
<keyword evidence="2" id="KW-1185">Reference proteome</keyword>
<comment type="caution">
    <text evidence="1">The sequence shown here is derived from an EMBL/GenBank/DDBJ whole genome shotgun (WGS) entry which is preliminary data.</text>
</comment>
<protein>
    <submittedName>
        <fullName evidence="1">Uncharacterized protein</fullName>
    </submittedName>
</protein>
<accession>A0ACB9ZVQ4</accession>
<sequence length="206" mass="22973">MMETRICLLENLRRELPTGEGVRPKKKPIPLVRTNAPIYMVSILDYLVAEAACQLTRKSKCMTSGIIALVEAMMKTVKDQVAGSNTTNVESSQHGRGREEQRDPVIPKARGKSKDLTASFESRLTRVEEGMGTVDAHIENIDQRVEGLEADIAETPEEVREALTKLGESNRVDLHALSDKFMAEVACLRDVHQKELNSLLMQLEES</sequence>
<gene>
    <name evidence="1" type="ORF">M9H77_29773</name>
</gene>
<reference evidence="2" key="1">
    <citation type="journal article" date="2023" name="Nat. Plants">
        <title>Single-cell RNA sequencing provides a high-resolution roadmap for understanding the multicellular compartmentation of specialized metabolism.</title>
        <authorList>
            <person name="Sun S."/>
            <person name="Shen X."/>
            <person name="Li Y."/>
            <person name="Li Y."/>
            <person name="Wang S."/>
            <person name="Li R."/>
            <person name="Zhang H."/>
            <person name="Shen G."/>
            <person name="Guo B."/>
            <person name="Wei J."/>
            <person name="Xu J."/>
            <person name="St-Pierre B."/>
            <person name="Chen S."/>
            <person name="Sun C."/>
        </authorList>
    </citation>
    <scope>NUCLEOTIDE SEQUENCE [LARGE SCALE GENOMIC DNA]</scope>
</reference>